<proteinExistence type="predicted"/>
<dbReference type="HOGENOM" id="CLU_1205028_0_0_1"/>
<evidence type="ECO:0000313" key="1">
    <source>
        <dbReference type="EMBL" id="KID81144.1"/>
    </source>
</evidence>
<dbReference type="Proteomes" id="UP000031192">
    <property type="component" value="Unassembled WGS sequence"/>
</dbReference>
<evidence type="ECO:0000313" key="2">
    <source>
        <dbReference type="Proteomes" id="UP000031192"/>
    </source>
</evidence>
<dbReference type="PANTHER" id="PTHR10039">
    <property type="entry name" value="AMELOGENIN"/>
    <property type="match status" value="1"/>
</dbReference>
<protein>
    <submittedName>
        <fullName evidence="1">NACHT and WD domain protein</fullName>
    </submittedName>
</protein>
<dbReference type="PANTHER" id="PTHR10039:SF16">
    <property type="entry name" value="GPI INOSITOL-DEACYLASE"/>
    <property type="match status" value="1"/>
</dbReference>
<keyword evidence="2" id="KW-1185">Reference proteome</keyword>
<dbReference type="EMBL" id="AZNH01000196">
    <property type="protein sequence ID" value="KID81144.1"/>
    <property type="molecule type" value="Genomic_DNA"/>
</dbReference>
<comment type="caution">
    <text evidence="1">The sequence shown here is derived from an EMBL/GenBank/DDBJ whole genome shotgun (WGS) entry which is preliminary data.</text>
</comment>
<dbReference type="AlphaFoldDB" id="A0A0B4HNY9"/>
<accession>A0A0B4HNY9</accession>
<name>A0A0B4HNY9_METGA</name>
<reference evidence="1 2" key="1">
    <citation type="journal article" date="2014" name="Proc. Natl. Acad. Sci. U.S.A.">
        <title>Trajectory and genomic determinants of fungal-pathogen speciation and host adaptation.</title>
        <authorList>
            <person name="Hu X."/>
            <person name="Xiao G."/>
            <person name="Zheng P."/>
            <person name="Shang Y."/>
            <person name="Su Y."/>
            <person name="Zhang X."/>
            <person name="Liu X."/>
            <person name="Zhan S."/>
            <person name="St Leger R.J."/>
            <person name="Wang C."/>
        </authorList>
    </citation>
    <scope>NUCLEOTIDE SEQUENCE [LARGE SCALE GENOMIC DNA]</scope>
    <source>
        <strain evidence="1 2">ARSEF 977</strain>
    </source>
</reference>
<sequence>MLQDPEFSPAYLVVDALDEFDRTTPGLDELIQLISTSLVLSEKVKWLLSSRPEIDLLTEVENSNADTLDASKALVELDTERLASPVEAYIQHKLCSLKSELKYDDSIIAQVSNIVRSRANDNFLWVFFVLKEVKSDFERLVAQEHAEQSLFFEDAIYGMDADARYQTTAAITPPEYNASNVIADLAVSGLGPNSCIAQAQRKVHVTTQGTLVKRNHGSYLQIIEDAYLSI</sequence>
<organism evidence="1 2">
    <name type="scientific">Metarhizium guizhouense (strain ARSEF 977)</name>
    <dbReference type="NCBI Taxonomy" id="1276136"/>
    <lineage>
        <taxon>Eukaryota</taxon>
        <taxon>Fungi</taxon>
        <taxon>Dikarya</taxon>
        <taxon>Ascomycota</taxon>
        <taxon>Pezizomycotina</taxon>
        <taxon>Sordariomycetes</taxon>
        <taxon>Hypocreomycetidae</taxon>
        <taxon>Hypocreales</taxon>
        <taxon>Clavicipitaceae</taxon>
        <taxon>Metarhizium</taxon>
    </lineage>
</organism>
<gene>
    <name evidence="1" type="ORF">MGU_11473</name>
</gene>